<evidence type="ECO:0000256" key="8">
    <source>
        <dbReference type="ARBA" id="ARBA00044633"/>
    </source>
</evidence>
<dbReference type="HOGENOM" id="CLU_024321_0_1_9"/>
<dbReference type="InterPro" id="IPR023193">
    <property type="entry name" value="EPSP_synthase_CS"/>
</dbReference>
<evidence type="ECO:0000256" key="9">
    <source>
        <dbReference type="HAMAP-Rule" id="MF_00210"/>
    </source>
</evidence>
<comment type="caution">
    <text evidence="9">Lacks conserved residue(s) required for the propagation of feature annotation.</text>
</comment>
<dbReference type="eggNOG" id="COG0128">
    <property type="taxonomic scope" value="Bacteria"/>
</dbReference>
<organism evidence="11 12">
    <name type="scientific">Desulfitobacterium metallireducens DSM 15288</name>
    <dbReference type="NCBI Taxonomy" id="871968"/>
    <lineage>
        <taxon>Bacteria</taxon>
        <taxon>Bacillati</taxon>
        <taxon>Bacillota</taxon>
        <taxon>Clostridia</taxon>
        <taxon>Eubacteriales</taxon>
        <taxon>Desulfitobacteriaceae</taxon>
        <taxon>Desulfitobacterium</taxon>
    </lineage>
</organism>
<dbReference type="UniPathway" id="UPA00053">
    <property type="reaction ID" value="UER00089"/>
</dbReference>
<dbReference type="GO" id="GO:0009423">
    <property type="term" value="P:chorismate biosynthetic process"/>
    <property type="evidence" value="ECO:0007669"/>
    <property type="project" value="UniProtKB-UniRule"/>
</dbReference>
<name>W0EDM2_9FIRM</name>
<feature type="binding site" evidence="9">
    <location>
        <position position="30"/>
    </location>
    <ligand>
        <name>3-phosphoshikimate</name>
        <dbReference type="ChEBI" id="CHEBI:145989"/>
    </ligand>
</feature>
<keyword evidence="12" id="KW-1185">Reference proteome</keyword>
<evidence type="ECO:0000256" key="3">
    <source>
        <dbReference type="ARBA" id="ARBA00009948"/>
    </source>
</evidence>
<dbReference type="SUPFAM" id="SSF55205">
    <property type="entry name" value="EPT/RTPC-like"/>
    <property type="match status" value="1"/>
</dbReference>
<dbReference type="KEGG" id="dmt:DESME_09825"/>
<dbReference type="EC" id="2.5.1.19" evidence="9"/>
<comment type="catalytic activity">
    <reaction evidence="8">
        <text>3-phosphoshikimate + phosphoenolpyruvate = 5-O-(1-carboxyvinyl)-3-phosphoshikimate + phosphate</text>
        <dbReference type="Rhea" id="RHEA:21256"/>
        <dbReference type="ChEBI" id="CHEBI:43474"/>
        <dbReference type="ChEBI" id="CHEBI:57701"/>
        <dbReference type="ChEBI" id="CHEBI:58702"/>
        <dbReference type="ChEBI" id="CHEBI:145989"/>
        <dbReference type="EC" id="2.5.1.19"/>
    </reaction>
    <physiologicalReaction direction="left-to-right" evidence="8">
        <dbReference type="Rhea" id="RHEA:21257"/>
    </physiologicalReaction>
</comment>
<dbReference type="STRING" id="871968.DESME_09825"/>
<gene>
    <name evidence="9" type="primary">aroA</name>
    <name evidence="11" type="ORF">DESME_09825</name>
</gene>
<evidence type="ECO:0000256" key="1">
    <source>
        <dbReference type="ARBA" id="ARBA00002174"/>
    </source>
</evidence>
<dbReference type="CDD" id="cd01556">
    <property type="entry name" value="EPSP_synthase"/>
    <property type="match status" value="1"/>
</dbReference>
<dbReference type="InterPro" id="IPR001986">
    <property type="entry name" value="Enolpyruvate_Tfrase_dom"/>
</dbReference>
<comment type="subunit">
    <text evidence="9">Monomer.</text>
</comment>
<dbReference type="GO" id="GO:0009073">
    <property type="term" value="P:aromatic amino acid family biosynthetic process"/>
    <property type="evidence" value="ECO:0007669"/>
    <property type="project" value="UniProtKB-KW"/>
</dbReference>
<dbReference type="FunFam" id="3.65.10.10:FF:000005">
    <property type="entry name" value="3-phosphoshikimate 1-carboxyvinyltransferase"/>
    <property type="match status" value="1"/>
</dbReference>
<feature type="domain" description="Enolpyruvate transferase" evidence="10">
    <location>
        <begin position="11"/>
        <end position="423"/>
    </location>
</feature>
<dbReference type="RefSeq" id="WP_006716186.1">
    <property type="nucleotide sequence ID" value="NZ_CP007032.1"/>
</dbReference>
<dbReference type="GO" id="GO:0008652">
    <property type="term" value="P:amino acid biosynthetic process"/>
    <property type="evidence" value="ECO:0007669"/>
    <property type="project" value="UniProtKB-KW"/>
</dbReference>
<dbReference type="EMBL" id="CP007032">
    <property type="protein sequence ID" value="AHF07289.1"/>
    <property type="molecule type" value="Genomic_DNA"/>
</dbReference>
<dbReference type="PROSITE" id="PS00885">
    <property type="entry name" value="EPSP_SYNTHASE_2"/>
    <property type="match status" value="1"/>
</dbReference>
<comment type="pathway">
    <text evidence="2 9">Metabolic intermediate biosynthesis; chorismate biosynthesis; chorismate from D-erythrose 4-phosphate and phosphoenolpyruvate: step 6/7.</text>
</comment>
<evidence type="ECO:0000259" key="10">
    <source>
        <dbReference type="Pfam" id="PF00275"/>
    </source>
</evidence>
<comment type="subcellular location">
    <subcellularLocation>
        <location evidence="9">Cytoplasm</location>
    </subcellularLocation>
</comment>
<protein>
    <recommendedName>
        <fullName evidence="9">3-phosphoshikimate 1-carboxyvinyltransferase</fullName>
        <ecNumber evidence="9">2.5.1.19</ecNumber>
    </recommendedName>
    <alternativeName>
        <fullName evidence="9">5-enolpyruvylshikimate-3-phosphate synthase</fullName>
        <shortName evidence="9">EPSP synthase</shortName>
        <shortName evidence="9">EPSPS</shortName>
    </alternativeName>
</protein>
<dbReference type="InterPro" id="IPR036968">
    <property type="entry name" value="Enolpyruvate_Tfrase_sf"/>
</dbReference>
<dbReference type="PIRSF" id="PIRSF000505">
    <property type="entry name" value="EPSPS"/>
    <property type="match status" value="1"/>
</dbReference>
<feature type="binding site" evidence="9">
    <location>
        <position position="25"/>
    </location>
    <ligand>
        <name>phosphoenolpyruvate</name>
        <dbReference type="ChEBI" id="CHEBI:58702"/>
    </ligand>
</feature>
<keyword evidence="7 9" id="KW-0057">Aromatic amino acid biosynthesis</keyword>
<proteinExistence type="inferred from homology"/>
<keyword evidence="5 9" id="KW-0028">Amino-acid biosynthesis</keyword>
<accession>W0EDM2</accession>
<feature type="binding site" evidence="9">
    <location>
        <position position="391"/>
    </location>
    <ligand>
        <name>phosphoenolpyruvate</name>
        <dbReference type="ChEBI" id="CHEBI:58702"/>
    </ligand>
</feature>
<feature type="binding site" evidence="9">
    <location>
        <position position="25"/>
    </location>
    <ligand>
        <name>3-phosphoshikimate</name>
        <dbReference type="ChEBI" id="CHEBI:145989"/>
    </ligand>
</feature>
<dbReference type="GO" id="GO:0005737">
    <property type="term" value="C:cytoplasm"/>
    <property type="evidence" value="ECO:0007669"/>
    <property type="project" value="UniProtKB-SubCell"/>
</dbReference>
<feature type="binding site" evidence="9">
    <location>
        <position position="172"/>
    </location>
    <ligand>
        <name>3-phosphoshikimate</name>
        <dbReference type="ChEBI" id="CHEBI:145989"/>
    </ligand>
</feature>
<dbReference type="InterPro" id="IPR013792">
    <property type="entry name" value="RNA3'P_cycl/enolpyr_Trfase_a/b"/>
</dbReference>
<dbReference type="FunFam" id="3.65.10.10:FF:000006">
    <property type="entry name" value="3-phosphoshikimate 1-carboxyvinyltransferase"/>
    <property type="match status" value="1"/>
</dbReference>
<feature type="binding site" evidence="9">
    <location>
        <position position="172"/>
    </location>
    <ligand>
        <name>phosphoenolpyruvate</name>
        <dbReference type="ChEBI" id="CHEBI:58702"/>
    </ligand>
</feature>
<sequence length="432" mass="46647">MTEEQGVFIHPQRQINGDITVPGDKSISHRAALFGGMAKGNTHIMNFLPGQDCLSTLSCLKALGVNWERRESEVWIQGQGLENWTEPQDVLDVGNSGTTFRLMLGVLAGSPFASTFTGDESIRKRPMRRVTGPLLEMGVKVLGRQEGNFAPLTIQGGDLKGGVFKTPVASAQVKSAILLAGLRASGETWVIEPALSRDHTERMLRGFGVEVWSEGTQSRIIGGSKLTAQDVSVPGDISSAAFFLVLGSLMKKGELLIRKVGVNPTRTGILDVLLKMGADIQLENYAEICGEPRADLRVRPSELHGVEIQGEIIPRLIDEVPILAVAASLAKGETVIRDAAELRVKESDRISTVVEGLQALGADLEELPDGMRITGKTRLRGGRAKSHHDHRLAMSWTIAGLLSEEGVSLEGIEAAFVSFPSFLPLIEQVTHI</sequence>
<dbReference type="GO" id="GO:0003866">
    <property type="term" value="F:3-phosphoshikimate 1-carboxyvinyltransferase activity"/>
    <property type="evidence" value="ECO:0007669"/>
    <property type="project" value="UniProtKB-UniRule"/>
</dbReference>
<dbReference type="HAMAP" id="MF_00210">
    <property type="entry name" value="EPSP_synth"/>
    <property type="match status" value="1"/>
</dbReference>
<dbReference type="PANTHER" id="PTHR21090:SF5">
    <property type="entry name" value="PENTAFUNCTIONAL AROM POLYPEPTIDE"/>
    <property type="match status" value="1"/>
</dbReference>
<dbReference type="NCBIfam" id="TIGR01356">
    <property type="entry name" value="aroA"/>
    <property type="match status" value="1"/>
</dbReference>
<evidence type="ECO:0000256" key="2">
    <source>
        <dbReference type="ARBA" id="ARBA00004811"/>
    </source>
</evidence>
<evidence type="ECO:0000313" key="12">
    <source>
        <dbReference type="Proteomes" id="UP000010847"/>
    </source>
</evidence>
<feature type="active site" description="Proton acceptor" evidence="9">
    <location>
        <position position="318"/>
    </location>
</feature>
<feature type="binding site" evidence="9">
    <location>
        <position position="318"/>
    </location>
    <ligand>
        <name>3-phosphoshikimate</name>
        <dbReference type="ChEBI" id="CHEBI:145989"/>
    </ligand>
</feature>
<feature type="binding site" evidence="9">
    <location>
        <position position="26"/>
    </location>
    <ligand>
        <name>3-phosphoshikimate</name>
        <dbReference type="ChEBI" id="CHEBI:145989"/>
    </ligand>
</feature>
<keyword evidence="4 9" id="KW-0963">Cytoplasm</keyword>
<comment type="function">
    <text evidence="1 9">Catalyzes the transfer of the enolpyruvyl moiety of phosphoenolpyruvate (PEP) to the 5-hydroxyl of shikimate-3-phosphate (S3P) to produce enolpyruvyl shikimate-3-phosphate and inorganic phosphate.</text>
</comment>
<dbReference type="PROSITE" id="PS00104">
    <property type="entry name" value="EPSP_SYNTHASE_1"/>
    <property type="match status" value="1"/>
</dbReference>
<dbReference type="PANTHER" id="PTHR21090">
    <property type="entry name" value="AROM/DEHYDROQUINATE SYNTHASE"/>
    <property type="match status" value="1"/>
</dbReference>
<feature type="binding site" evidence="9">
    <location>
        <position position="345"/>
    </location>
    <ligand>
        <name>3-phosphoshikimate</name>
        <dbReference type="ChEBI" id="CHEBI:145989"/>
    </ligand>
</feature>
<dbReference type="Proteomes" id="UP000010847">
    <property type="component" value="Chromosome"/>
</dbReference>
<dbReference type="AlphaFoldDB" id="W0EDM2"/>
<dbReference type="Gene3D" id="3.65.10.10">
    <property type="entry name" value="Enolpyruvate transferase domain"/>
    <property type="match status" value="2"/>
</dbReference>
<evidence type="ECO:0000313" key="11">
    <source>
        <dbReference type="EMBL" id="AHF07289.1"/>
    </source>
</evidence>
<evidence type="ECO:0000256" key="7">
    <source>
        <dbReference type="ARBA" id="ARBA00023141"/>
    </source>
</evidence>
<dbReference type="InterPro" id="IPR006264">
    <property type="entry name" value="EPSP_synthase"/>
</dbReference>
<dbReference type="OrthoDB" id="9809920at2"/>
<dbReference type="Pfam" id="PF00275">
    <property type="entry name" value="EPSP_synthase"/>
    <property type="match status" value="1"/>
</dbReference>
<comment type="similarity">
    <text evidence="3 9">Belongs to the EPSP synthase family.</text>
</comment>
<feature type="binding site" evidence="9">
    <location>
        <position position="97"/>
    </location>
    <ligand>
        <name>phosphoenolpyruvate</name>
        <dbReference type="ChEBI" id="CHEBI:58702"/>
    </ligand>
</feature>
<keyword evidence="6 9" id="KW-0808">Transferase</keyword>
<feature type="binding site" evidence="9">
    <location>
        <position position="125"/>
    </location>
    <ligand>
        <name>phosphoenolpyruvate</name>
        <dbReference type="ChEBI" id="CHEBI:58702"/>
    </ligand>
</feature>
<evidence type="ECO:0000256" key="5">
    <source>
        <dbReference type="ARBA" id="ARBA00022605"/>
    </source>
</evidence>
<evidence type="ECO:0000256" key="6">
    <source>
        <dbReference type="ARBA" id="ARBA00022679"/>
    </source>
</evidence>
<feature type="binding site" evidence="9">
    <location>
        <position position="170"/>
    </location>
    <ligand>
        <name>3-phosphoshikimate</name>
        <dbReference type="ChEBI" id="CHEBI:145989"/>
    </ligand>
</feature>
<feature type="binding site" evidence="9">
    <location>
        <position position="349"/>
    </location>
    <ligand>
        <name>phosphoenolpyruvate</name>
        <dbReference type="ChEBI" id="CHEBI:58702"/>
    </ligand>
</feature>
<evidence type="ECO:0000256" key="4">
    <source>
        <dbReference type="ARBA" id="ARBA00022490"/>
    </source>
</evidence>
<reference evidence="11 12" key="1">
    <citation type="submission" date="2013-12" db="EMBL/GenBank/DDBJ databases">
        <authorList>
            <consortium name="DOE Joint Genome Institute"/>
            <person name="Smidt H."/>
            <person name="Huntemann M."/>
            <person name="Han J."/>
            <person name="Chen A."/>
            <person name="Kyrpides N."/>
            <person name="Mavromatis K."/>
            <person name="Markowitz V."/>
            <person name="Palaniappan K."/>
            <person name="Ivanova N."/>
            <person name="Schaumberg A."/>
            <person name="Pati A."/>
            <person name="Liolios K."/>
            <person name="Nordberg H.P."/>
            <person name="Cantor M.N."/>
            <person name="Hua S.X."/>
            <person name="Woyke T."/>
        </authorList>
    </citation>
    <scope>NUCLEOTIDE SEQUENCE [LARGE SCALE GENOMIC DNA]</scope>
    <source>
        <strain evidence="12">DSM 15288</strain>
    </source>
</reference>